<dbReference type="Gene3D" id="1.10.730.10">
    <property type="entry name" value="Isoleucyl-tRNA Synthetase, Domain 1"/>
    <property type="match status" value="1"/>
</dbReference>
<dbReference type="EMBL" id="CP035758">
    <property type="protein sequence ID" value="QBD78212.1"/>
    <property type="molecule type" value="Genomic_DNA"/>
</dbReference>
<dbReference type="Pfam" id="PF08264">
    <property type="entry name" value="Anticodon_1"/>
    <property type="match status" value="1"/>
</dbReference>
<evidence type="ECO:0000256" key="4">
    <source>
        <dbReference type="ARBA" id="ARBA00022598"/>
    </source>
</evidence>
<evidence type="ECO:0000256" key="7">
    <source>
        <dbReference type="ARBA" id="ARBA00022917"/>
    </source>
</evidence>
<evidence type="ECO:0000256" key="9">
    <source>
        <dbReference type="ARBA" id="ARBA00047552"/>
    </source>
</evidence>
<dbReference type="GO" id="GO:0002161">
    <property type="term" value="F:aminoacyl-tRNA deacylase activity"/>
    <property type="evidence" value="ECO:0007669"/>
    <property type="project" value="InterPro"/>
</dbReference>
<gene>
    <name evidence="14" type="ORF">EPA93_20295</name>
</gene>
<keyword evidence="8 11" id="KW-0030">Aminoacyl-tRNA synthetase</keyword>
<dbReference type="PROSITE" id="PS00178">
    <property type="entry name" value="AA_TRNA_LIGASE_I"/>
    <property type="match status" value="1"/>
</dbReference>
<dbReference type="PANTHER" id="PTHR11946">
    <property type="entry name" value="VALYL-TRNA SYNTHETASES"/>
    <property type="match status" value="1"/>
</dbReference>
<dbReference type="OrthoDB" id="9810365at2"/>
<comment type="similarity">
    <text evidence="11">Belongs to the class-I aminoacyl-tRNA synthetase family.</text>
</comment>
<evidence type="ECO:0000256" key="11">
    <source>
        <dbReference type="RuleBase" id="RU363035"/>
    </source>
</evidence>
<keyword evidence="3" id="KW-0963">Cytoplasm</keyword>
<protein>
    <recommendedName>
        <fullName evidence="2 10">Valine--tRNA ligase</fullName>
        <ecNumber evidence="2 10">6.1.1.9</ecNumber>
    </recommendedName>
</protein>
<dbReference type="GO" id="GO:0005524">
    <property type="term" value="F:ATP binding"/>
    <property type="evidence" value="ECO:0007669"/>
    <property type="project" value="UniProtKB-KW"/>
</dbReference>
<evidence type="ECO:0000256" key="5">
    <source>
        <dbReference type="ARBA" id="ARBA00022741"/>
    </source>
</evidence>
<dbReference type="InterPro" id="IPR033705">
    <property type="entry name" value="Anticodon_Ia_Val"/>
</dbReference>
<evidence type="ECO:0000256" key="2">
    <source>
        <dbReference type="ARBA" id="ARBA00013169"/>
    </source>
</evidence>
<dbReference type="InterPro" id="IPR009008">
    <property type="entry name" value="Val/Leu/Ile-tRNA-synth_edit"/>
</dbReference>
<dbReference type="KEGG" id="kbs:EPA93_20295"/>
<keyword evidence="7 11" id="KW-0648">Protein biosynthesis</keyword>
<dbReference type="SUPFAM" id="SSF50677">
    <property type="entry name" value="ValRS/IleRS/LeuRS editing domain"/>
    <property type="match status" value="1"/>
</dbReference>
<dbReference type="GO" id="GO:0004832">
    <property type="term" value="F:valine-tRNA ligase activity"/>
    <property type="evidence" value="ECO:0007669"/>
    <property type="project" value="UniProtKB-UniRule"/>
</dbReference>
<dbReference type="GO" id="GO:0006438">
    <property type="term" value="P:valyl-tRNA aminoacylation"/>
    <property type="evidence" value="ECO:0007669"/>
    <property type="project" value="UniProtKB-UniRule"/>
</dbReference>
<evidence type="ECO:0000313" key="15">
    <source>
        <dbReference type="Proteomes" id="UP000290365"/>
    </source>
</evidence>
<dbReference type="InterPro" id="IPR022874">
    <property type="entry name" value="Valine-tRNA_ligase_type_2"/>
</dbReference>
<dbReference type="NCBIfam" id="NF009687">
    <property type="entry name" value="PRK13208.1"/>
    <property type="match status" value="1"/>
</dbReference>
<dbReference type="PANTHER" id="PTHR11946:SF93">
    <property type="entry name" value="VALINE--TRNA LIGASE, CHLOROPLASTIC_MITOCHONDRIAL 2"/>
    <property type="match status" value="1"/>
</dbReference>
<evidence type="ECO:0000256" key="10">
    <source>
        <dbReference type="NCBIfam" id="TIGR00422"/>
    </source>
</evidence>
<evidence type="ECO:0000313" key="14">
    <source>
        <dbReference type="EMBL" id="QBD78212.1"/>
    </source>
</evidence>
<name>A0A4P6JSL2_KTERU</name>
<dbReference type="InterPro" id="IPR002303">
    <property type="entry name" value="Valyl-tRNA_ligase"/>
</dbReference>
<evidence type="ECO:0000256" key="8">
    <source>
        <dbReference type="ARBA" id="ARBA00023146"/>
    </source>
</evidence>
<keyword evidence="15" id="KW-1185">Reference proteome</keyword>
<reference evidence="14 15" key="1">
    <citation type="submission" date="2019-01" db="EMBL/GenBank/DDBJ databases">
        <title>Ktedonosporobacter rubrisoli SCAWS-G2.</title>
        <authorList>
            <person name="Huang Y."/>
            <person name="Yan B."/>
        </authorList>
    </citation>
    <scope>NUCLEOTIDE SEQUENCE [LARGE SCALE GENOMIC DNA]</scope>
    <source>
        <strain evidence="14 15">SCAWS-G2</strain>
    </source>
</reference>
<dbReference type="GO" id="GO:0005829">
    <property type="term" value="C:cytosol"/>
    <property type="evidence" value="ECO:0007669"/>
    <property type="project" value="TreeGrafter"/>
</dbReference>
<dbReference type="FunFam" id="3.40.50.620:FF:000192">
    <property type="entry name" value="Valine--tRNA ligase"/>
    <property type="match status" value="1"/>
</dbReference>
<accession>A0A4P6JSL2</accession>
<organism evidence="14 15">
    <name type="scientific">Ktedonosporobacter rubrisoli</name>
    <dbReference type="NCBI Taxonomy" id="2509675"/>
    <lineage>
        <taxon>Bacteria</taxon>
        <taxon>Bacillati</taxon>
        <taxon>Chloroflexota</taxon>
        <taxon>Ktedonobacteria</taxon>
        <taxon>Ktedonobacterales</taxon>
        <taxon>Ktedonosporobacteraceae</taxon>
        <taxon>Ktedonosporobacter</taxon>
    </lineage>
</organism>
<dbReference type="Pfam" id="PF00133">
    <property type="entry name" value="tRNA-synt_1"/>
    <property type="match status" value="1"/>
</dbReference>
<dbReference type="AlphaFoldDB" id="A0A4P6JSL2"/>
<feature type="domain" description="Aminoacyl-tRNA synthetase class Ia" evidence="12">
    <location>
        <begin position="27"/>
        <end position="577"/>
    </location>
</feature>
<dbReference type="Gene3D" id="3.40.50.620">
    <property type="entry name" value="HUPs"/>
    <property type="match status" value="2"/>
</dbReference>
<dbReference type="SUPFAM" id="SSF47323">
    <property type="entry name" value="Anticodon-binding domain of a subclass of class I aminoacyl-tRNA synthetases"/>
    <property type="match status" value="1"/>
</dbReference>
<dbReference type="InterPro" id="IPR014729">
    <property type="entry name" value="Rossmann-like_a/b/a_fold"/>
</dbReference>
<dbReference type="InterPro" id="IPR009080">
    <property type="entry name" value="tRNAsynth_Ia_anticodon-bd"/>
</dbReference>
<dbReference type="InterPro" id="IPR001412">
    <property type="entry name" value="aa-tRNA-synth_I_CS"/>
</dbReference>
<proteinExistence type="inferred from homology"/>
<evidence type="ECO:0000259" key="13">
    <source>
        <dbReference type="Pfam" id="PF08264"/>
    </source>
</evidence>
<dbReference type="CDD" id="cd07962">
    <property type="entry name" value="Anticodon_Ia_Val"/>
    <property type="match status" value="1"/>
</dbReference>
<evidence type="ECO:0000256" key="3">
    <source>
        <dbReference type="ARBA" id="ARBA00022490"/>
    </source>
</evidence>
<keyword evidence="4 11" id="KW-0436">Ligase</keyword>
<dbReference type="EC" id="6.1.1.9" evidence="2 10"/>
<feature type="domain" description="Methionyl/Valyl/Leucyl/Isoleucyl-tRNA synthetase anticodon-binding" evidence="13">
    <location>
        <begin position="623"/>
        <end position="769"/>
    </location>
</feature>
<dbReference type="InterPro" id="IPR013155">
    <property type="entry name" value="M/V/L/I-tRNA-synth_anticd-bd"/>
</dbReference>
<dbReference type="NCBIfam" id="TIGR00422">
    <property type="entry name" value="valS"/>
    <property type="match status" value="1"/>
</dbReference>
<evidence type="ECO:0000259" key="12">
    <source>
        <dbReference type="Pfam" id="PF00133"/>
    </source>
</evidence>
<dbReference type="Proteomes" id="UP000290365">
    <property type="component" value="Chromosome"/>
</dbReference>
<keyword evidence="6 11" id="KW-0067">ATP-binding</keyword>
<dbReference type="PRINTS" id="PR00986">
    <property type="entry name" value="TRNASYNTHVAL"/>
</dbReference>
<dbReference type="InterPro" id="IPR002300">
    <property type="entry name" value="aa-tRNA-synth_Ia"/>
</dbReference>
<evidence type="ECO:0000256" key="6">
    <source>
        <dbReference type="ARBA" id="ARBA00022840"/>
    </source>
</evidence>
<sequence length="825" mass="93825">MLSSKKEYHHMLPDRYNFREAEPRLASFWREAGLYAFEPHGPTFVIDTPPPTVSGALHIGHCFSYTQTDVIARFQRMRGKQVFYPMGFDDNGLPTERFAEETLRRKATEMDPQAFIAQCRVLSERTEDDFEALWRRLGLSVDWRYRYSTISPQAQRISQWSFIQLYRAGRVYAQPAPTLWCPECRTAIAQADVDDALLPTLFSTLAFRLANGDVLPIATTRPELLPACVAIFVHPADERYRHLIGSMATIESAAFAEQERIEVPILADEMADPGKGSGAVMCCTFGDSTDIRWWRAHHLPLRAAIGRDGRMTELAGPCAGLKVAEARKRILSALASQNLLLGQETIEHNVGIHERCGTPVEYLHTRQWFIRVLDQKERFLAAGRKIRWNPEYMRSRYEHWVENLQWDWCISRQRYLGVPFPAWRCRACGELLLADLEQLPIDPRTTEPARPCSCGSTDFAPELDVMDTWATSSCSPFLIGRWIDDPAWFAQIFPTDLRPQAHDIIRTWAFYTIVKSLYHTGEIPWKEIMISGHALSASRSKISKSKQHKEPSPAELLERESADALRYWATSVKVGTDTFLNMETVAAGRRLVNKLWNASRFAEGRLEDFAGASAIPATLLPADRWLLSRLGRVIAYATQQLEKGEYAAQRAEVEHFFWSDLCDNYLELTKMRLYGEPGPARAAAQWTLYHALLTALKLLAPYLPYVTDEIYQQFLSRWDGARSIHVSAWPTEHPEWVDLQAEEVGNALLELLRKVRRYKADRGLSVGAELDCLHIEASSALLTALSAARLDIRSATRARTIVFDDGEHVGVLDEQAQERLVLKLG</sequence>
<comment type="catalytic activity">
    <reaction evidence="9">
        <text>tRNA(Val) + L-valine + ATP = L-valyl-tRNA(Val) + AMP + diphosphate</text>
        <dbReference type="Rhea" id="RHEA:10704"/>
        <dbReference type="Rhea" id="RHEA-COMP:9672"/>
        <dbReference type="Rhea" id="RHEA-COMP:9708"/>
        <dbReference type="ChEBI" id="CHEBI:30616"/>
        <dbReference type="ChEBI" id="CHEBI:33019"/>
        <dbReference type="ChEBI" id="CHEBI:57762"/>
        <dbReference type="ChEBI" id="CHEBI:78442"/>
        <dbReference type="ChEBI" id="CHEBI:78537"/>
        <dbReference type="ChEBI" id="CHEBI:456215"/>
        <dbReference type="EC" id="6.1.1.9"/>
    </reaction>
</comment>
<comment type="subcellular location">
    <subcellularLocation>
        <location evidence="1">Cytoplasm</location>
    </subcellularLocation>
</comment>
<evidence type="ECO:0000256" key="1">
    <source>
        <dbReference type="ARBA" id="ARBA00004496"/>
    </source>
</evidence>
<dbReference type="Gene3D" id="3.90.740.10">
    <property type="entry name" value="Valyl/Leucyl/Isoleucyl-tRNA synthetase, editing domain"/>
    <property type="match status" value="1"/>
</dbReference>
<dbReference type="HAMAP" id="MF_02005">
    <property type="entry name" value="Val_tRNA_synth_type2"/>
    <property type="match status" value="1"/>
</dbReference>
<keyword evidence="5 11" id="KW-0547">Nucleotide-binding</keyword>
<dbReference type="SUPFAM" id="SSF52374">
    <property type="entry name" value="Nucleotidylyl transferase"/>
    <property type="match status" value="1"/>
</dbReference>